<dbReference type="EMBL" id="CP013050">
    <property type="protein sequence ID" value="ALM76245.1"/>
    <property type="molecule type" value="Genomic_DNA"/>
</dbReference>
<evidence type="ECO:0000313" key="3">
    <source>
        <dbReference type="Proteomes" id="UP000066042"/>
    </source>
</evidence>
<dbReference type="PATRIC" id="fig|55802.8.peg.2330"/>
<sequence length="354" mass="40010">MKKSSLLVLFVAGLVLISGCIGGVKEKAVEEAKEKAESMIESYSQSLTQTYTEESPTETEETTETTTETSYTNWANPWDLTRPINIDGKSYYITYIKYRFKVRSEEGGKIYEYIVEKRRGKTKIHVYGMQIDFQTGEKKKVDLGEFEVYEYYGKVTPVNGKEMDKPLEVVSWSPNENSINSQFFAYPVVMGLEAGGPEIVGIKVTYGNKSYEAYNPLAVGKMEYTPYAEGELSWYGDMPDVQNMYMAFFTMSSFGFWGALTEENLYEKSSGTWGYLGWQYNYEINPDGKVTLGGKSFRVSNVKWSYVFGDVQGQGRAVLAPNLPIPIEAEGVFVGQGANYYTYIKIEDLGFEKA</sequence>
<accession>A0A0S1XEJ9</accession>
<organism evidence="2 3">
    <name type="scientific">Thermococcus barophilus</name>
    <dbReference type="NCBI Taxonomy" id="55802"/>
    <lineage>
        <taxon>Archaea</taxon>
        <taxon>Methanobacteriati</taxon>
        <taxon>Methanobacteriota</taxon>
        <taxon>Thermococci</taxon>
        <taxon>Thermococcales</taxon>
        <taxon>Thermococcaceae</taxon>
        <taxon>Thermococcus</taxon>
    </lineage>
</organism>
<dbReference type="Proteomes" id="UP000066042">
    <property type="component" value="Chromosome"/>
</dbReference>
<reference evidence="2 3" key="1">
    <citation type="journal article" date="2016" name="Genome Announc.">
        <title>Complete genome sequence of the hyperthermophilic and piezophilic archaeon Thermococcus barophilus Ch5, capable of growth at the expense of hydrogenogenesis from carbon monoxide and formate.</title>
        <authorList>
            <person name="Oger P."/>
            <person name="Sokolova T.G."/>
            <person name="Kozhevnikova D.A."/>
            <person name="Taranov E.A."/>
            <person name="Vannier P."/>
            <person name="Lee H.S."/>
            <person name="Kwon K.K."/>
            <person name="Kang S.G."/>
            <person name="Lee J.H."/>
            <person name="Bonch-Osmolovskaya E.A."/>
            <person name="Lebedinsky A.V."/>
        </authorList>
    </citation>
    <scope>NUCLEOTIDE SEQUENCE [LARGE SCALE GENOMIC DNA]</scope>
    <source>
        <strain evidence="3">Ch5</strain>
    </source>
</reference>
<evidence type="ECO:0000313" key="2">
    <source>
        <dbReference type="EMBL" id="ALM76245.1"/>
    </source>
</evidence>
<dbReference type="AlphaFoldDB" id="A0A0S1XEJ9"/>
<proteinExistence type="predicted"/>
<evidence type="ECO:0000256" key="1">
    <source>
        <dbReference type="SAM" id="MobiDB-lite"/>
    </source>
</evidence>
<dbReference type="RefSeq" id="WP_056934671.1">
    <property type="nucleotide sequence ID" value="NZ_CP013050.1"/>
</dbReference>
<protein>
    <submittedName>
        <fullName evidence="2">Uncharacterized protein</fullName>
    </submittedName>
</protein>
<gene>
    <name evidence="2" type="ORF">TBCH5v1_2350</name>
</gene>
<dbReference type="GeneID" id="26137566"/>
<dbReference type="STRING" id="55802.TBCH5v1_2350"/>
<name>A0A0S1XEJ9_THEBA</name>
<feature type="region of interest" description="Disordered" evidence="1">
    <location>
        <begin position="46"/>
        <end position="68"/>
    </location>
</feature>
<dbReference type="PROSITE" id="PS51257">
    <property type="entry name" value="PROKAR_LIPOPROTEIN"/>
    <property type="match status" value="1"/>
</dbReference>